<keyword evidence="1" id="KW-0472">Membrane</keyword>
<proteinExistence type="predicted"/>
<evidence type="ECO:0000313" key="3">
    <source>
        <dbReference type="Proteomes" id="UP000654913"/>
    </source>
</evidence>
<keyword evidence="1" id="KW-1133">Transmembrane helix</keyword>
<dbReference type="KEGG" id="apuu:APUU_10181S"/>
<dbReference type="RefSeq" id="XP_041549547.1">
    <property type="nucleotide sequence ID" value="XM_041697941.1"/>
</dbReference>
<dbReference type="Proteomes" id="UP000654913">
    <property type="component" value="Chromosome 1"/>
</dbReference>
<name>A0A7R7X9R7_9EURO</name>
<feature type="transmembrane region" description="Helical" evidence="1">
    <location>
        <begin position="24"/>
        <end position="51"/>
    </location>
</feature>
<dbReference type="EMBL" id="AP024443">
    <property type="protein sequence ID" value="BCS17353.1"/>
    <property type="molecule type" value="Genomic_DNA"/>
</dbReference>
<evidence type="ECO:0000313" key="2">
    <source>
        <dbReference type="EMBL" id="BCS17353.1"/>
    </source>
</evidence>
<keyword evidence="1" id="KW-0812">Transmembrane</keyword>
<sequence>MPGSGPTPNLPTGNIPDESWVNQVWAVIFAFGPIIVCFIMFFIVQAAWAIWQRHRACNDMQMELTLGHCKFTGERTAFSRFLGTKAQDDLLRKLRDLEEGHVYLQATPRGIIAGSGPIPAKDVTSGANGAPSSSPAGSLWLSWIAKAMKMAFKSKTH</sequence>
<evidence type="ECO:0000256" key="1">
    <source>
        <dbReference type="SAM" id="Phobius"/>
    </source>
</evidence>
<gene>
    <name evidence="2" type="ORF">APUU_10181S</name>
</gene>
<dbReference type="AlphaFoldDB" id="A0A7R7X9R7"/>
<reference evidence="2" key="2">
    <citation type="submission" date="2021-02" db="EMBL/GenBank/DDBJ databases">
        <title>Aspergillus puulaauensis MK2 genome sequence.</title>
        <authorList>
            <person name="Futagami T."/>
            <person name="Mori K."/>
            <person name="Kadooka C."/>
            <person name="Tanaka T."/>
        </authorList>
    </citation>
    <scope>NUCLEOTIDE SEQUENCE</scope>
    <source>
        <strain evidence="2">MK2</strain>
    </source>
</reference>
<protein>
    <submittedName>
        <fullName evidence="2">Uncharacterized protein</fullName>
    </submittedName>
</protein>
<organism evidence="2 3">
    <name type="scientific">Aspergillus puulaauensis</name>
    <dbReference type="NCBI Taxonomy" id="1220207"/>
    <lineage>
        <taxon>Eukaryota</taxon>
        <taxon>Fungi</taxon>
        <taxon>Dikarya</taxon>
        <taxon>Ascomycota</taxon>
        <taxon>Pezizomycotina</taxon>
        <taxon>Eurotiomycetes</taxon>
        <taxon>Eurotiomycetidae</taxon>
        <taxon>Eurotiales</taxon>
        <taxon>Aspergillaceae</taxon>
        <taxon>Aspergillus</taxon>
    </lineage>
</organism>
<dbReference type="GeneID" id="64967358"/>
<reference evidence="2" key="1">
    <citation type="submission" date="2021-01" db="EMBL/GenBank/DDBJ databases">
        <authorList>
            <consortium name="Aspergillus puulaauensis MK2 genome sequencing consortium"/>
            <person name="Kazuki M."/>
            <person name="Futagami T."/>
        </authorList>
    </citation>
    <scope>NUCLEOTIDE SEQUENCE</scope>
    <source>
        <strain evidence="2">MK2</strain>
    </source>
</reference>
<keyword evidence="3" id="KW-1185">Reference proteome</keyword>
<accession>A0A7R7X9R7</accession>